<dbReference type="EMBL" id="CP035928">
    <property type="protein sequence ID" value="QEP33204.1"/>
    <property type="molecule type" value="Genomic_DNA"/>
</dbReference>
<accession>A0A5C2H8L2</accession>
<name>A0A5C2H8L2_9BACT</name>
<protein>
    <submittedName>
        <fullName evidence="4">Major facilitator superfamily transporter</fullName>
    </submittedName>
</protein>
<dbReference type="GO" id="GO:0022857">
    <property type="term" value="F:transmembrane transporter activity"/>
    <property type="evidence" value="ECO:0007669"/>
    <property type="project" value="InterPro"/>
</dbReference>
<dbReference type="KEGG" id="apai:APAC_0031"/>
<dbReference type="InterPro" id="IPR036259">
    <property type="entry name" value="MFS_trans_sf"/>
</dbReference>
<dbReference type="AlphaFoldDB" id="A0A5C2H8L2"/>
<sequence>MINRLMDREDNISIIIAGMFAVIIGLGVARFAFTSLLPSMLSDYLTITFAGVLASLNFAGYLSGSILSIFIKDINQKVLLFRGGIILAIFSTIVLAYSTNDTVWVIARVIAGFAGAMAFVVGSAIVMMKLKMQSKTKAMGIHFSGIGFSILTTDLISRYVLSSNGTWQDSWVVLTFFAAVLSLYSMYILSFDKKVNQNTVKHKFDTKIFTPFVIILIMAYFAEGVGFVVQATFLPDIINNLPGLEGYGNLTWTLVGLAGIPSCIIWMRLAHKYGSVNIIIIALFLQMIGILIPTFTNNLYLNFLSGIFYGGTFVGLVALFMNLGGQLAKHNPVVLMGALTTSYGIGQVIAPLYSVYFIDLYGNYDYALYLTAFIVLGGILLLLFAKRFQTDKSL</sequence>
<dbReference type="Proteomes" id="UP000322726">
    <property type="component" value="Chromosome"/>
</dbReference>
<dbReference type="SUPFAM" id="SSF103473">
    <property type="entry name" value="MFS general substrate transporter"/>
    <property type="match status" value="1"/>
</dbReference>
<keyword evidence="1" id="KW-0812">Transmembrane</keyword>
<evidence type="ECO:0000256" key="3">
    <source>
        <dbReference type="ARBA" id="ARBA00023136"/>
    </source>
</evidence>
<gene>
    <name evidence="4" type="ORF">APAC_0031</name>
</gene>
<proteinExistence type="predicted"/>
<evidence type="ECO:0000313" key="4">
    <source>
        <dbReference type="EMBL" id="QEP33204.1"/>
    </source>
</evidence>
<evidence type="ECO:0000256" key="1">
    <source>
        <dbReference type="ARBA" id="ARBA00022692"/>
    </source>
</evidence>
<dbReference type="InterPro" id="IPR020846">
    <property type="entry name" value="MFS_dom"/>
</dbReference>
<evidence type="ECO:0000256" key="2">
    <source>
        <dbReference type="ARBA" id="ARBA00022989"/>
    </source>
</evidence>
<keyword evidence="5" id="KW-1185">Reference proteome</keyword>
<dbReference type="GO" id="GO:0005886">
    <property type="term" value="C:plasma membrane"/>
    <property type="evidence" value="ECO:0007669"/>
    <property type="project" value="TreeGrafter"/>
</dbReference>
<dbReference type="InterPro" id="IPR010645">
    <property type="entry name" value="MFS_4"/>
</dbReference>
<dbReference type="PANTHER" id="PTHR23537:SF1">
    <property type="entry name" value="SUGAR TRANSPORTER"/>
    <property type="match status" value="1"/>
</dbReference>
<reference evidence="4" key="1">
    <citation type="submission" date="2019-09" db="EMBL/GenBank/DDBJ databases">
        <title>Complete genome sequencing of four Arcobacter species reveals a diverse suite of mobile elements.</title>
        <authorList>
            <person name="Miller W.G."/>
            <person name="Yee E."/>
            <person name="Bono J.L."/>
        </authorList>
    </citation>
    <scope>NUCLEOTIDE SEQUENCE [LARGE SCALE GENOMIC DNA]</scope>
    <source>
        <strain evidence="4">LMG 26638</strain>
    </source>
</reference>
<dbReference type="Gene3D" id="1.20.1250.20">
    <property type="entry name" value="MFS general substrate transporter like domains"/>
    <property type="match status" value="2"/>
</dbReference>
<dbReference type="PROSITE" id="PS50850">
    <property type="entry name" value="MFS"/>
    <property type="match status" value="1"/>
</dbReference>
<reference evidence="4" key="2">
    <citation type="submission" date="2019-09" db="EMBL/GenBank/DDBJ databases">
        <title>Taxonomic note: a critical rebuttal of the proposed division of the genus Arcobacter into six genera, emended descriptions of Arcobacter anaerophilus and the genus Arcobacter, and an assessment of genus-level boundaries for Epsilonproteobacteria using in silico genomic comparator tools.</title>
        <authorList>
            <person name="On S.L.W."/>
            <person name="Miller W.G."/>
            <person name="Biggs P."/>
            <person name="Cornelius A."/>
            <person name="Vandamme P."/>
        </authorList>
    </citation>
    <scope>NUCLEOTIDE SEQUENCE [LARGE SCALE GENOMIC DNA]</scope>
    <source>
        <strain evidence="4">LMG 26638</strain>
    </source>
</reference>
<keyword evidence="2" id="KW-1133">Transmembrane helix</keyword>
<organism evidence="4 5">
    <name type="scientific">Malaciobacter pacificus</name>
    <dbReference type="NCBI Taxonomy" id="1080223"/>
    <lineage>
        <taxon>Bacteria</taxon>
        <taxon>Pseudomonadati</taxon>
        <taxon>Campylobacterota</taxon>
        <taxon>Epsilonproteobacteria</taxon>
        <taxon>Campylobacterales</taxon>
        <taxon>Arcobacteraceae</taxon>
        <taxon>Malaciobacter</taxon>
    </lineage>
</organism>
<evidence type="ECO:0000313" key="5">
    <source>
        <dbReference type="Proteomes" id="UP000322726"/>
    </source>
</evidence>
<keyword evidence="3" id="KW-0472">Membrane</keyword>
<dbReference type="Pfam" id="PF06779">
    <property type="entry name" value="MFS_4"/>
    <property type="match status" value="1"/>
</dbReference>
<dbReference type="PANTHER" id="PTHR23537">
    <property type="match status" value="1"/>
</dbReference>